<gene>
    <name evidence="2" type="ORF">FHR84_003724</name>
</gene>
<dbReference type="InterPro" id="IPR009839">
    <property type="entry name" value="SseB_N"/>
</dbReference>
<dbReference type="EMBL" id="JACBYW010000007">
    <property type="protein sequence ID" value="NYH80367.1"/>
    <property type="molecule type" value="Genomic_DNA"/>
</dbReference>
<reference evidence="2 3" key="1">
    <citation type="submission" date="2020-07" db="EMBL/GenBank/DDBJ databases">
        <title>Genomic Encyclopedia of Type Strains, Phase III (KMG-III): the genomes of soil and plant-associated and newly described type strains.</title>
        <authorList>
            <person name="Whitman W."/>
        </authorList>
    </citation>
    <scope>NUCLEOTIDE SEQUENCE [LARGE SCALE GENOMIC DNA]</scope>
    <source>
        <strain evidence="2 3">CECT 8576</strain>
    </source>
</reference>
<evidence type="ECO:0000259" key="1">
    <source>
        <dbReference type="Pfam" id="PF07179"/>
    </source>
</evidence>
<protein>
    <recommendedName>
        <fullName evidence="1">SseB protein N-terminal domain-containing protein</fullName>
    </recommendedName>
</protein>
<sequence length="160" mass="16689">MSRYGWSGTLPVPGHADSRQSGEVVRAALAVQQGHGPESLLEALRSVALLVETEHGESGYTVAVMSAESGGLWWLPVFSDYQQLADYALRGQRGDVSITYGQLSGAEVFDELLAQLPRGTGVLLDPAAEHTVALPPVPGTVPAAIALDPDTGDHGDTADG</sequence>
<organism evidence="2 3">
    <name type="scientific">Actinopolyspora biskrensis</name>
    <dbReference type="NCBI Taxonomy" id="1470178"/>
    <lineage>
        <taxon>Bacteria</taxon>
        <taxon>Bacillati</taxon>
        <taxon>Actinomycetota</taxon>
        <taxon>Actinomycetes</taxon>
        <taxon>Actinopolysporales</taxon>
        <taxon>Actinopolysporaceae</taxon>
        <taxon>Actinopolyspora</taxon>
    </lineage>
</organism>
<keyword evidence="3" id="KW-1185">Reference proteome</keyword>
<evidence type="ECO:0000313" key="3">
    <source>
        <dbReference type="Proteomes" id="UP000548304"/>
    </source>
</evidence>
<feature type="domain" description="SseB protein N-terminal" evidence="1">
    <location>
        <begin position="27"/>
        <end position="136"/>
    </location>
</feature>
<accession>A0A852ZCF9</accession>
<dbReference type="Pfam" id="PF07179">
    <property type="entry name" value="SseB"/>
    <property type="match status" value="1"/>
</dbReference>
<dbReference type="AlphaFoldDB" id="A0A852ZCF9"/>
<evidence type="ECO:0000313" key="2">
    <source>
        <dbReference type="EMBL" id="NYH80367.1"/>
    </source>
</evidence>
<comment type="caution">
    <text evidence="2">The sequence shown here is derived from an EMBL/GenBank/DDBJ whole genome shotgun (WGS) entry which is preliminary data.</text>
</comment>
<proteinExistence type="predicted"/>
<dbReference type="RefSeq" id="WP_179536724.1">
    <property type="nucleotide sequence ID" value="NZ_JACBYW010000007.1"/>
</dbReference>
<dbReference type="Proteomes" id="UP000548304">
    <property type="component" value="Unassembled WGS sequence"/>
</dbReference>
<name>A0A852ZCF9_9ACTN</name>